<dbReference type="Proteomes" id="UP000059074">
    <property type="component" value="Unassembled WGS sequence"/>
</dbReference>
<keyword evidence="3" id="KW-1185">Reference proteome</keyword>
<proteinExistence type="predicted"/>
<reference evidence="2 3" key="1">
    <citation type="submission" date="2015-10" db="EMBL/GenBank/DDBJ databases">
        <title>Transcriptomic analysis of a linuron degrading triple-species bacterial consortium.</title>
        <authorList>
            <person name="Albers P."/>
        </authorList>
    </citation>
    <scope>NUCLEOTIDE SEQUENCE [LARGE SCALE GENOMIC DNA]</scope>
    <source>
        <strain evidence="2 3">WDL6</strain>
    </source>
</reference>
<protein>
    <submittedName>
        <fullName evidence="2">Uncharacterized protein</fullName>
    </submittedName>
</protein>
<dbReference type="PATRIC" id="fig|121290.4.peg.156"/>
<sequence>MDKKCSAVPRLDRSSGAKAAPKCSSCWFWRAGLLLALVALAVSWVVGKL</sequence>
<feature type="transmembrane region" description="Helical" evidence="1">
    <location>
        <begin position="27"/>
        <end position="46"/>
    </location>
</feature>
<keyword evidence="1" id="KW-0472">Membrane</keyword>
<dbReference type="AlphaFoldDB" id="A0A120CVV0"/>
<dbReference type="EMBL" id="LMTR01000058">
    <property type="protein sequence ID" value="KWT68382.1"/>
    <property type="molecule type" value="Genomic_DNA"/>
</dbReference>
<comment type="caution">
    <text evidence="2">The sequence shown here is derived from an EMBL/GenBank/DDBJ whole genome shotgun (WGS) entry which is preliminary data.</text>
</comment>
<name>A0A120CVV0_HYPSL</name>
<accession>A0A120CVV0</accession>
<keyword evidence="1" id="KW-0812">Transmembrane</keyword>
<evidence type="ECO:0000313" key="2">
    <source>
        <dbReference type="EMBL" id="KWT68382.1"/>
    </source>
</evidence>
<evidence type="ECO:0000256" key="1">
    <source>
        <dbReference type="SAM" id="Phobius"/>
    </source>
</evidence>
<evidence type="ECO:0000313" key="3">
    <source>
        <dbReference type="Proteomes" id="UP000059074"/>
    </source>
</evidence>
<keyword evidence="1" id="KW-1133">Transmembrane helix</keyword>
<organism evidence="2 3">
    <name type="scientific">Hyphomicrobium sulfonivorans</name>
    <dbReference type="NCBI Taxonomy" id="121290"/>
    <lineage>
        <taxon>Bacteria</taxon>
        <taxon>Pseudomonadati</taxon>
        <taxon>Pseudomonadota</taxon>
        <taxon>Alphaproteobacteria</taxon>
        <taxon>Hyphomicrobiales</taxon>
        <taxon>Hyphomicrobiaceae</taxon>
        <taxon>Hyphomicrobium</taxon>
    </lineage>
</organism>
<gene>
    <name evidence="2" type="ORF">APY04_1832</name>
</gene>